<protein>
    <submittedName>
        <fullName evidence="1">Uncharacterized protein</fullName>
    </submittedName>
</protein>
<feature type="non-terminal residue" evidence="1">
    <location>
        <position position="1"/>
    </location>
</feature>
<evidence type="ECO:0000313" key="1">
    <source>
        <dbReference type="EMBL" id="KAH9292292.1"/>
    </source>
</evidence>
<proteinExistence type="predicted"/>
<evidence type="ECO:0000313" key="2">
    <source>
        <dbReference type="Proteomes" id="UP000824469"/>
    </source>
</evidence>
<dbReference type="AlphaFoldDB" id="A0AA38C2P8"/>
<accession>A0AA38C2P8</accession>
<reference evidence="1 2" key="1">
    <citation type="journal article" date="2021" name="Nat. Plants">
        <title>The Taxus genome provides insights into paclitaxel biosynthesis.</title>
        <authorList>
            <person name="Xiong X."/>
            <person name="Gou J."/>
            <person name="Liao Q."/>
            <person name="Li Y."/>
            <person name="Zhou Q."/>
            <person name="Bi G."/>
            <person name="Li C."/>
            <person name="Du R."/>
            <person name="Wang X."/>
            <person name="Sun T."/>
            <person name="Guo L."/>
            <person name="Liang H."/>
            <person name="Lu P."/>
            <person name="Wu Y."/>
            <person name="Zhang Z."/>
            <person name="Ro D.K."/>
            <person name="Shang Y."/>
            <person name="Huang S."/>
            <person name="Yan J."/>
        </authorList>
    </citation>
    <scope>NUCLEOTIDE SEQUENCE [LARGE SCALE GENOMIC DNA]</scope>
    <source>
        <strain evidence="1">Ta-2019</strain>
    </source>
</reference>
<feature type="non-terminal residue" evidence="1">
    <location>
        <position position="58"/>
    </location>
</feature>
<organism evidence="1 2">
    <name type="scientific">Taxus chinensis</name>
    <name type="common">Chinese yew</name>
    <name type="synonym">Taxus wallichiana var. chinensis</name>
    <dbReference type="NCBI Taxonomy" id="29808"/>
    <lineage>
        <taxon>Eukaryota</taxon>
        <taxon>Viridiplantae</taxon>
        <taxon>Streptophyta</taxon>
        <taxon>Embryophyta</taxon>
        <taxon>Tracheophyta</taxon>
        <taxon>Spermatophyta</taxon>
        <taxon>Pinopsida</taxon>
        <taxon>Pinidae</taxon>
        <taxon>Conifers II</taxon>
        <taxon>Cupressales</taxon>
        <taxon>Taxaceae</taxon>
        <taxon>Taxus</taxon>
    </lineage>
</organism>
<keyword evidence="2" id="KW-1185">Reference proteome</keyword>
<dbReference type="EMBL" id="JAHRHJ020003189">
    <property type="protein sequence ID" value="KAH9292292.1"/>
    <property type="molecule type" value="Genomic_DNA"/>
</dbReference>
<gene>
    <name evidence="1" type="ORF">KI387_042522</name>
</gene>
<name>A0AA38C2P8_TAXCH</name>
<dbReference type="Proteomes" id="UP000824469">
    <property type="component" value="Unassembled WGS sequence"/>
</dbReference>
<comment type="caution">
    <text evidence="1">The sequence shown here is derived from an EMBL/GenBank/DDBJ whole genome shotgun (WGS) entry which is preliminary data.</text>
</comment>
<sequence>NRGHQFNSAFISLGVSNHMLNRICIQIRRRLQGVSMSFFVSENWNIPNFLRIGIFNRL</sequence>